<reference evidence="1" key="1">
    <citation type="submission" date="2020-02" db="EMBL/GenBank/DDBJ databases">
        <authorList>
            <person name="Meier V. D."/>
        </authorList>
    </citation>
    <scope>NUCLEOTIDE SEQUENCE</scope>
    <source>
        <strain evidence="1">AVDCRST_MAG93</strain>
    </source>
</reference>
<gene>
    <name evidence="1" type="ORF">AVDCRST_MAG93-3948</name>
</gene>
<evidence type="ECO:0000313" key="1">
    <source>
        <dbReference type="EMBL" id="CAA9291659.1"/>
    </source>
</evidence>
<proteinExistence type="predicted"/>
<accession>A0A6J4JZT8</accession>
<dbReference type="AlphaFoldDB" id="A0A6J4JZT8"/>
<protein>
    <submittedName>
        <fullName evidence="1">Uncharacterized protein</fullName>
    </submittedName>
</protein>
<organism evidence="1">
    <name type="scientific">uncultured Chloroflexia bacterium</name>
    <dbReference type="NCBI Taxonomy" id="1672391"/>
    <lineage>
        <taxon>Bacteria</taxon>
        <taxon>Bacillati</taxon>
        <taxon>Chloroflexota</taxon>
        <taxon>Chloroflexia</taxon>
        <taxon>environmental samples</taxon>
    </lineage>
</organism>
<sequence length="85" mass="8848">MDSCEEVAGGFVITGSDGAEMLELKGKGFDEVPIFIPLGVIGAGGEPVGFRRNDGSDAFVFKQCQNARVGIVGFIGKELANLKLG</sequence>
<name>A0A6J4JZT8_9CHLR</name>
<dbReference type="EMBL" id="CADCTR010001339">
    <property type="protein sequence ID" value="CAA9291659.1"/>
    <property type="molecule type" value="Genomic_DNA"/>
</dbReference>